<dbReference type="InterPro" id="IPR001019">
    <property type="entry name" value="Gprotein_alpha_su"/>
</dbReference>
<keyword evidence="3 15" id="KW-0479">Metal-binding</keyword>
<evidence type="ECO:0000256" key="12">
    <source>
        <dbReference type="ARBA" id="ARBA00059820"/>
    </source>
</evidence>
<evidence type="ECO:0000256" key="15">
    <source>
        <dbReference type="PIRSR" id="PIRSR601019-2"/>
    </source>
</evidence>
<feature type="binding site" evidence="14">
    <location>
        <begin position="277"/>
        <end position="280"/>
    </location>
    <ligand>
        <name>GTP</name>
        <dbReference type="ChEBI" id="CHEBI:37565"/>
    </ligand>
</feature>
<dbReference type="SUPFAM" id="SSF47895">
    <property type="entry name" value="Transducin (alpha subunit), insertion domain"/>
    <property type="match status" value="1"/>
</dbReference>
<dbReference type="FunFam" id="3.40.50.300:FF:002307">
    <property type="entry name" value="Guanine nucleotide-binding protein G(k) subunit alpha"/>
    <property type="match status" value="1"/>
</dbReference>
<organism evidence="16 17">
    <name type="scientific">Paramuricea clavata</name>
    <name type="common">Red gorgonian</name>
    <name type="synonym">Violescent sea-whip</name>
    <dbReference type="NCBI Taxonomy" id="317549"/>
    <lineage>
        <taxon>Eukaryota</taxon>
        <taxon>Metazoa</taxon>
        <taxon>Cnidaria</taxon>
        <taxon>Anthozoa</taxon>
        <taxon>Octocorallia</taxon>
        <taxon>Malacalcyonacea</taxon>
        <taxon>Plexauridae</taxon>
        <taxon>Paramuricea</taxon>
    </lineage>
</organism>
<evidence type="ECO:0000256" key="10">
    <source>
        <dbReference type="ARBA" id="ARBA00023288"/>
    </source>
</evidence>
<feature type="binding site" evidence="14">
    <location>
        <position position="333"/>
    </location>
    <ligand>
        <name>GTP</name>
        <dbReference type="ChEBI" id="CHEBI:37565"/>
    </ligand>
</feature>
<feature type="binding site" evidence="14">
    <location>
        <begin position="183"/>
        <end position="189"/>
    </location>
    <ligand>
        <name>GTP</name>
        <dbReference type="ChEBI" id="CHEBI:37565"/>
    </ligand>
</feature>
<evidence type="ECO:0000256" key="4">
    <source>
        <dbReference type="ARBA" id="ARBA00022741"/>
    </source>
</evidence>
<dbReference type="Pfam" id="PF00503">
    <property type="entry name" value="G-alpha"/>
    <property type="match status" value="1"/>
</dbReference>
<dbReference type="PANTHER" id="PTHR10218:SF362">
    <property type="entry name" value="G PROTEIN ALPHA O SUBUNIT"/>
    <property type="match status" value="1"/>
</dbReference>
<feature type="binding site" evidence="15">
    <location>
        <position position="54"/>
    </location>
    <ligand>
        <name>Mg(2+)</name>
        <dbReference type="ChEBI" id="CHEBI:18420"/>
    </ligand>
</feature>
<dbReference type="PRINTS" id="PR00441">
    <property type="entry name" value="GPROTEINAI"/>
</dbReference>
<protein>
    <recommendedName>
        <fullName evidence="13">Guanine nucleotide-binding protein alpha-16 subunit</fullName>
    </recommendedName>
</protein>
<keyword evidence="7 14" id="KW-0342">GTP-binding</keyword>
<dbReference type="Gene3D" id="3.40.50.300">
    <property type="entry name" value="P-loop containing nucleotide triphosphate hydrolases"/>
    <property type="match status" value="1"/>
</dbReference>
<feature type="binding site" evidence="14">
    <location>
        <begin position="158"/>
        <end position="159"/>
    </location>
    <ligand>
        <name>GTP</name>
        <dbReference type="ChEBI" id="CHEBI:37565"/>
    </ligand>
</feature>
<dbReference type="GO" id="GO:0005525">
    <property type="term" value="F:GTP binding"/>
    <property type="evidence" value="ECO:0007669"/>
    <property type="project" value="UniProtKB-KW"/>
</dbReference>
<gene>
    <name evidence="16" type="ORF">PACLA_8A039689</name>
</gene>
<dbReference type="Gene3D" id="1.10.400.10">
    <property type="entry name" value="GI Alpha 1, domain 2-like"/>
    <property type="match status" value="1"/>
</dbReference>
<evidence type="ECO:0000313" key="17">
    <source>
        <dbReference type="Proteomes" id="UP001152795"/>
    </source>
</evidence>
<dbReference type="GO" id="GO:0005737">
    <property type="term" value="C:cytoplasm"/>
    <property type="evidence" value="ECO:0007669"/>
    <property type="project" value="TreeGrafter"/>
</dbReference>
<dbReference type="AlphaFoldDB" id="A0A6S7G0T6"/>
<evidence type="ECO:0000256" key="11">
    <source>
        <dbReference type="ARBA" id="ARBA00023306"/>
    </source>
</evidence>
<keyword evidence="4 14" id="KW-0547">Nucleotide-binding</keyword>
<dbReference type="FunFam" id="3.40.50.300:FF:000692">
    <property type="entry name" value="Guanine nucleotide-binding protein subunit alpha"/>
    <property type="match status" value="1"/>
</dbReference>
<dbReference type="EMBL" id="CACRXK020001015">
    <property type="protein sequence ID" value="CAB3986434.1"/>
    <property type="molecule type" value="Genomic_DNA"/>
</dbReference>
<keyword evidence="11" id="KW-0131">Cell cycle</keyword>
<dbReference type="SMART" id="SM00275">
    <property type="entry name" value="G_alpha"/>
    <property type="match status" value="1"/>
</dbReference>
<dbReference type="PRINTS" id="PR00318">
    <property type="entry name" value="GPROTEINA"/>
</dbReference>
<dbReference type="GO" id="GO:0001664">
    <property type="term" value="F:G protein-coupled receptor binding"/>
    <property type="evidence" value="ECO:0007669"/>
    <property type="project" value="TreeGrafter"/>
</dbReference>
<feature type="binding site" evidence="14">
    <location>
        <begin position="208"/>
        <end position="212"/>
    </location>
    <ligand>
        <name>GTP</name>
        <dbReference type="ChEBI" id="CHEBI:37565"/>
    </ligand>
</feature>
<dbReference type="GO" id="GO:0046872">
    <property type="term" value="F:metal ion binding"/>
    <property type="evidence" value="ECO:0007669"/>
    <property type="project" value="UniProtKB-KW"/>
</dbReference>
<evidence type="ECO:0000313" key="16">
    <source>
        <dbReference type="EMBL" id="CAB3986434.1"/>
    </source>
</evidence>
<dbReference type="GO" id="GO:0007188">
    <property type="term" value="P:adenylate cyclase-modulating G protein-coupled receptor signaling pathway"/>
    <property type="evidence" value="ECO:0007669"/>
    <property type="project" value="InterPro"/>
</dbReference>
<evidence type="ECO:0000256" key="6">
    <source>
        <dbReference type="ARBA" id="ARBA00022842"/>
    </source>
</evidence>
<dbReference type="InterPro" id="IPR011025">
    <property type="entry name" value="GproteinA_insert"/>
</dbReference>
<evidence type="ECO:0000256" key="14">
    <source>
        <dbReference type="PIRSR" id="PIRSR601019-1"/>
    </source>
</evidence>
<reference evidence="16" key="1">
    <citation type="submission" date="2020-04" db="EMBL/GenBank/DDBJ databases">
        <authorList>
            <person name="Alioto T."/>
            <person name="Alioto T."/>
            <person name="Gomez Garrido J."/>
        </authorList>
    </citation>
    <scope>NUCLEOTIDE SEQUENCE</scope>
    <source>
        <strain evidence="16">A484AB</strain>
    </source>
</reference>
<sequence length="361" mass="42242">MKDCLYNMGCGMSAEDRAARAHSKAIDRELRQEGIKTEKDVKLLLLGAGNSGKSTIVKQMKIIHDNGFSPEDYFYYKPLIHSNIITCMMQIIRGMDKLKIEFEDERRLTDAKLIFELVARNQEREPFYPELTEALGRLWEDEGVRHCFERSREYQLNDSAEYYLESLQRIGSTSYSPTQEDLLRVRNRTTGIVEIEFHFKRLHFKLCDVGGQRTERRKWIHCFDDVTAIIFVAALNEYDMLLEEDESTNRMTESLNLFDSIVNNDFFANTSMILFLNKKDLFEKKIIFSPITECFKDYTGDHSFEDACNFIQKNFENKNLNDRKEIYVHRTCATDTKNIDVVFNAVTDTIIAKNLMRCGLY</sequence>
<dbReference type="GO" id="GO:0003924">
    <property type="term" value="F:GTPase activity"/>
    <property type="evidence" value="ECO:0007669"/>
    <property type="project" value="InterPro"/>
</dbReference>
<dbReference type="InterPro" id="IPR001408">
    <property type="entry name" value="Gprotein_alpha_I"/>
</dbReference>
<evidence type="ECO:0000256" key="7">
    <source>
        <dbReference type="ARBA" id="ARBA00023134"/>
    </source>
</evidence>
<evidence type="ECO:0000256" key="5">
    <source>
        <dbReference type="ARBA" id="ARBA00022776"/>
    </source>
</evidence>
<dbReference type="GO" id="GO:0005834">
    <property type="term" value="C:heterotrimeric G-protein complex"/>
    <property type="evidence" value="ECO:0007669"/>
    <property type="project" value="TreeGrafter"/>
</dbReference>
<dbReference type="Proteomes" id="UP001152795">
    <property type="component" value="Unassembled WGS sequence"/>
</dbReference>
<dbReference type="GO" id="GO:0051301">
    <property type="term" value="P:cell division"/>
    <property type="evidence" value="ECO:0007669"/>
    <property type="project" value="UniProtKB-KW"/>
</dbReference>
<name>A0A6S7G0T6_PARCT</name>
<evidence type="ECO:0000256" key="9">
    <source>
        <dbReference type="ARBA" id="ARBA00023224"/>
    </source>
</evidence>
<dbReference type="CDD" id="cd00066">
    <property type="entry name" value="G-alpha"/>
    <property type="match status" value="1"/>
</dbReference>
<accession>A0A6S7G0T6</accession>
<evidence type="ECO:0000256" key="2">
    <source>
        <dbReference type="ARBA" id="ARBA00022707"/>
    </source>
</evidence>
<dbReference type="InterPro" id="IPR027417">
    <property type="entry name" value="P-loop_NTPase"/>
</dbReference>
<keyword evidence="10" id="KW-0449">Lipoprotein</keyword>
<dbReference type="OrthoDB" id="5817230at2759"/>
<evidence type="ECO:0000256" key="13">
    <source>
        <dbReference type="ARBA" id="ARBA00069088"/>
    </source>
</evidence>
<evidence type="ECO:0000256" key="3">
    <source>
        <dbReference type="ARBA" id="ARBA00022723"/>
    </source>
</evidence>
<comment type="caution">
    <text evidence="16">The sequence shown here is derived from an EMBL/GenBank/DDBJ whole genome shotgun (WGS) entry which is preliminary data.</text>
</comment>
<dbReference type="GO" id="GO:0031683">
    <property type="term" value="F:G-protein beta/gamma-subunit complex binding"/>
    <property type="evidence" value="ECO:0007669"/>
    <property type="project" value="InterPro"/>
</dbReference>
<dbReference type="PROSITE" id="PS51882">
    <property type="entry name" value="G_ALPHA"/>
    <property type="match status" value="1"/>
</dbReference>
<keyword evidence="6 15" id="KW-0460">Magnesium</keyword>
<keyword evidence="1" id="KW-0132">Cell division</keyword>
<dbReference type="GO" id="GO:0007010">
    <property type="term" value="P:cytoskeleton organization"/>
    <property type="evidence" value="ECO:0007669"/>
    <property type="project" value="UniProtKB-ARBA"/>
</dbReference>
<feature type="binding site" evidence="15">
    <location>
        <position position="189"/>
    </location>
    <ligand>
        <name>Mg(2+)</name>
        <dbReference type="ChEBI" id="CHEBI:18420"/>
    </ligand>
</feature>
<dbReference type="SUPFAM" id="SSF52540">
    <property type="entry name" value="P-loop containing nucleoside triphosphate hydrolases"/>
    <property type="match status" value="1"/>
</dbReference>
<comment type="function">
    <text evidence="12">Guanine nucleotide-binding proteins (G proteins) are involved as modulators or transducers in various transmembrane signaling systems. In the 1-cell embryo, probably together with goa-1, controls nuclear rotation and spindle elongation during mitosis. During the first embryonic cell divisons, plays a role in gpr-1/2 cortical localization and in the proper orientation of EMS blastomere mitotic spindle.</text>
</comment>
<keyword evidence="5" id="KW-0498">Mitosis</keyword>
<keyword evidence="8" id="KW-0564">Palmitate</keyword>
<dbReference type="FunFam" id="1.10.400.10:FF:000002">
    <property type="entry name" value="guanine nucleotide-binding protein G(Q) subunit alpha"/>
    <property type="match status" value="1"/>
</dbReference>
<proteinExistence type="predicted"/>
<dbReference type="PANTHER" id="PTHR10218">
    <property type="entry name" value="GTP-BINDING PROTEIN ALPHA SUBUNIT"/>
    <property type="match status" value="1"/>
</dbReference>
<keyword evidence="2" id="KW-0519">Myristate</keyword>
<evidence type="ECO:0000256" key="8">
    <source>
        <dbReference type="ARBA" id="ARBA00023139"/>
    </source>
</evidence>
<keyword evidence="9" id="KW-0807">Transducer</keyword>
<keyword evidence="17" id="KW-1185">Reference proteome</keyword>
<evidence type="ECO:0000256" key="1">
    <source>
        <dbReference type="ARBA" id="ARBA00022618"/>
    </source>
</evidence>